<proteinExistence type="predicted"/>
<dbReference type="AlphaFoldDB" id="A0A2V2ZPW3"/>
<keyword evidence="1" id="KW-0175">Coiled coil</keyword>
<accession>A0A2V2ZPW3</accession>
<dbReference type="Proteomes" id="UP000247150">
    <property type="component" value="Unassembled WGS sequence"/>
</dbReference>
<dbReference type="PROSITE" id="PS51257">
    <property type="entry name" value="PROKAR_LIPOPROTEIN"/>
    <property type="match status" value="1"/>
</dbReference>
<name>A0A2V2ZPW3_9BACI</name>
<evidence type="ECO:0000256" key="1">
    <source>
        <dbReference type="SAM" id="Coils"/>
    </source>
</evidence>
<keyword evidence="2" id="KW-0732">Signal</keyword>
<dbReference type="EMBL" id="QGTW01000016">
    <property type="protein sequence ID" value="PWW20190.1"/>
    <property type="molecule type" value="Genomic_DNA"/>
</dbReference>
<reference evidence="3 4" key="1">
    <citation type="submission" date="2018-05" db="EMBL/GenBank/DDBJ databases">
        <title>Freshwater and sediment microbial communities from various areas in North America, analyzing microbe dynamics in response to fracking.</title>
        <authorList>
            <person name="Lamendella R."/>
        </authorList>
    </citation>
    <scope>NUCLEOTIDE SEQUENCE [LARGE SCALE GENOMIC DNA]</scope>
    <source>
        <strain evidence="3 4">15_TX</strain>
    </source>
</reference>
<dbReference type="RefSeq" id="WP_258309714.1">
    <property type="nucleotide sequence ID" value="NZ_QGTW01000016.1"/>
</dbReference>
<sequence>MKKLLLTGLLAISMLLSGCSFLGEVNNSIDYVNQATEHINTLNNFAEEAAADPALKQELEDRLITLKQDVEEFIALNDIPTIAEDIHQELVNQNEALLAEINKVLENGKLALDKLESSEVFTTINEVTSLINRIESLGQ</sequence>
<feature type="signal peptide" evidence="2">
    <location>
        <begin position="1"/>
        <end position="22"/>
    </location>
</feature>
<comment type="caution">
    <text evidence="3">The sequence shown here is derived from an EMBL/GenBank/DDBJ whole genome shotgun (WGS) entry which is preliminary data.</text>
</comment>
<evidence type="ECO:0000256" key="2">
    <source>
        <dbReference type="SAM" id="SignalP"/>
    </source>
</evidence>
<evidence type="ECO:0000313" key="3">
    <source>
        <dbReference type="EMBL" id="PWW20190.1"/>
    </source>
</evidence>
<feature type="chain" id="PRO_5015917265" description="Lipoprotein" evidence="2">
    <location>
        <begin position="23"/>
        <end position="139"/>
    </location>
</feature>
<dbReference type="InterPro" id="IPR045956">
    <property type="entry name" value="DUF6376"/>
</dbReference>
<dbReference type="Pfam" id="PF19903">
    <property type="entry name" value="DUF6376"/>
    <property type="match status" value="1"/>
</dbReference>
<feature type="coiled-coil region" evidence="1">
    <location>
        <begin position="56"/>
        <end position="107"/>
    </location>
</feature>
<evidence type="ECO:0008006" key="5">
    <source>
        <dbReference type="Google" id="ProtNLM"/>
    </source>
</evidence>
<organism evidence="3 4">
    <name type="scientific">Cytobacillus oceanisediminis</name>
    <dbReference type="NCBI Taxonomy" id="665099"/>
    <lineage>
        <taxon>Bacteria</taxon>
        <taxon>Bacillati</taxon>
        <taxon>Bacillota</taxon>
        <taxon>Bacilli</taxon>
        <taxon>Bacillales</taxon>
        <taxon>Bacillaceae</taxon>
        <taxon>Cytobacillus</taxon>
    </lineage>
</organism>
<evidence type="ECO:0000313" key="4">
    <source>
        <dbReference type="Proteomes" id="UP000247150"/>
    </source>
</evidence>
<protein>
    <recommendedName>
        <fullName evidence="5">Lipoprotein</fullName>
    </recommendedName>
</protein>
<gene>
    <name evidence="3" type="ORF">DFO73_1164</name>
</gene>